<dbReference type="Gene3D" id="3.10.450.350">
    <property type="match status" value="2"/>
</dbReference>
<feature type="domain" description="Csd3-like second N-terminal" evidence="10">
    <location>
        <begin position="195"/>
        <end position="312"/>
    </location>
</feature>
<dbReference type="InterPro" id="IPR050570">
    <property type="entry name" value="Cell_wall_metabolism_enzyme"/>
</dbReference>
<dbReference type="AlphaFoldDB" id="A0A4S2H8W4"/>
<evidence type="ECO:0000256" key="6">
    <source>
        <dbReference type="ARBA" id="ARBA00022833"/>
    </source>
</evidence>
<dbReference type="EMBL" id="SRXV01000003">
    <property type="protein sequence ID" value="TGY92011.1"/>
    <property type="molecule type" value="Genomic_DNA"/>
</dbReference>
<keyword evidence="4" id="KW-0479">Metal-binding</keyword>
<evidence type="ECO:0000256" key="7">
    <source>
        <dbReference type="ARBA" id="ARBA00023049"/>
    </source>
</evidence>
<keyword evidence="12" id="KW-1185">Reference proteome</keyword>
<dbReference type="SUPFAM" id="SSF51261">
    <property type="entry name" value="Duplicated hybrid motif"/>
    <property type="match status" value="1"/>
</dbReference>
<dbReference type="OrthoDB" id="9805070at2"/>
<comment type="subcellular location">
    <subcellularLocation>
        <location evidence="2">Cell envelope</location>
    </subcellularLocation>
</comment>
<dbReference type="PANTHER" id="PTHR21666">
    <property type="entry name" value="PEPTIDASE-RELATED"/>
    <property type="match status" value="1"/>
</dbReference>
<evidence type="ECO:0000256" key="8">
    <source>
        <dbReference type="SAM" id="MobiDB-lite"/>
    </source>
</evidence>
<feature type="region of interest" description="Disordered" evidence="8">
    <location>
        <begin position="461"/>
        <end position="483"/>
    </location>
</feature>
<dbReference type="RefSeq" id="WP_135945143.1">
    <property type="nucleotide sequence ID" value="NZ_BMEI01000003.1"/>
</dbReference>
<keyword evidence="5" id="KW-0378">Hydrolase</keyword>
<evidence type="ECO:0000256" key="5">
    <source>
        <dbReference type="ARBA" id="ARBA00022801"/>
    </source>
</evidence>
<dbReference type="Gene3D" id="2.70.70.10">
    <property type="entry name" value="Glucose Permease (Domain IIA)"/>
    <property type="match status" value="1"/>
</dbReference>
<keyword evidence="6" id="KW-0862">Zinc</keyword>
<protein>
    <submittedName>
        <fullName evidence="11">M23 family metallopeptidase</fullName>
    </submittedName>
</protein>
<comment type="caution">
    <text evidence="11">The sequence shown here is derived from an EMBL/GenBank/DDBJ whole genome shotgun (WGS) entry which is preliminary data.</text>
</comment>
<evidence type="ECO:0000256" key="4">
    <source>
        <dbReference type="ARBA" id="ARBA00022723"/>
    </source>
</evidence>
<evidence type="ECO:0000313" key="11">
    <source>
        <dbReference type="EMBL" id="TGY92011.1"/>
    </source>
</evidence>
<feature type="domain" description="M23ase beta-sheet core" evidence="9">
    <location>
        <begin position="325"/>
        <end position="421"/>
    </location>
</feature>
<dbReference type="Pfam" id="PF01551">
    <property type="entry name" value="Peptidase_M23"/>
    <property type="match status" value="1"/>
</dbReference>
<reference evidence="11 12" key="1">
    <citation type="journal article" date="2013" name="Int. J. Syst. Evol. Microbiol.">
        <title>Marinicauda pacifica gen. nov., sp. nov., a prosthecate alphaproteobacterium of the family Hyphomonadaceae isolated from deep seawater.</title>
        <authorList>
            <person name="Zhang X.Y."/>
            <person name="Li G.W."/>
            <person name="Wang C.S."/>
            <person name="Zhang Y.J."/>
            <person name="Xu X.W."/>
            <person name="Li H."/>
            <person name="Liu A."/>
            <person name="Liu C."/>
            <person name="Xie B.B."/>
            <person name="Qin Q.L."/>
            <person name="Xu Z."/>
            <person name="Chen X.L."/>
            <person name="Zhou B.C."/>
            <person name="Zhang Y.Z."/>
        </authorList>
    </citation>
    <scope>NUCLEOTIDE SEQUENCE [LARGE SCALE GENOMIC DNA]</scope>
    <source>
        <strain evidence="11 12">P-1 km-3</strain>
    </source>
</reference>
<dbReference type="InterPro" id="IPR016047">
    <property type="entry name" value="M23ase_b-sheet_dom"/>
</dbReference>
<name>A0A4S2H8W4_9PROT</name>
<evidence type="ECO:0000259" key="9">
    <source>
        <dbReference type="Pfam" id="PF01551"/>
    </source>
</evidence>
<dbReference type="GO" id="GO:0006508">
    <property type="term" value="P:proteolysis"/>
    <property type="evidence" value="ECO:0007669"/>
    <property type="project" value="UniProtKB-KW"/>
</dbReference>
<proteinExistence type="predicted"/>
<comment type="cofactor">
    <cofactor evidence="1">
        <name>Zn(2+)</name>
        <dbReference type="ChEBI" id="CHEBI:29105"/>
    </cofactor>
</comment>
<gene>
    <name evidence="11" type="ORF">E5162_10080</name>
</gene>
<dbReference type="GO" id="GO:0030313">
    <property type="term" value="C:cell envelope"/>
    <property type="evidence" value="ECO:0007669"/>
    <property type="project" value="UniProtKB-SubCell"/>
</dbReference>
<keyword evidence="7" id="KW-0482">Metalloprotease</keyword>
<dbReference type="Proteomes" id="UP000305451">
    <property type="component" value="Unassembled WGS sequence"/>
</dbReference>
<keyword evidence="3" id="KW-0645">Protease</keyword>
<evidence type="ECO:0000256" key="3">
    <source>
        <dbReference type="ARBA" id="ARBA00022670"/>
    </source>
</evidence>
<dbReference type="GO" id="GO:0004222">
    <property type="term" value="F:metalloendopeptidase activity"/>
    <property type="evidence" value="ECO:0007669"/>
    <property type="project" value="TreeGrafter"/>
</dbReference>
<dbReference type="Pfam" id="PF19425">
    <property type="entry name" value="Csd3_N2"/>
    <property type="match status" value="1"/>
</dbReference>
<dbReference type="CDD" id="cd12797">
    <property type="entry name" value="M23_peptidase"/>
    <property type="match status" value="1"/>
</dbReference>
<accession>A0A4S2H8W4</accession>
<sequence length="483" mass="52113">MSGFDVRLADAQRSRALTFFSTLAIGVALVSALVVQRGDTGTEAEAAAPEFSLEAARAGANVAARDASFLDSTALVAAEHAAFEAFSAPEVVSRRVEVRPGDTFASVLSNAGADRSLANRAIYALEDHFPARQLRAGQEMTLYFDSVAGPAGQTREFAGLSFRPDLERTLTVSRVADDEFRAREAVVEFDSQMVRASGSIETSLYQAALDQGATDRVIYDLANVLGFAVDFRTVQEGDTFDIVFERFVDSQGETARTGDIAYIAFDGRGDPLEYFRFTTPEGDVGYYTAEGESAQRLLMMTPINGARLSSHFGRRFHPILQTSRPHNGTDFAAPTGTPIMAAGNGIVERANRFGSFGNYLRIRHANGYKTAYAHLNGFASGIRAGSRVTQGQIVAYVGTTGRSTGPHLHYEVHLNGQPMNPMSLDLPTGRRLENAELELFRAERDRILAMRDAAPLASEPISREPVLVASAQAPTPAGTPGQQ</sequence>
<evidence type="ECO:0000256" key="1">
    <source>
        <dbReference type="ARBA" id="ARBA00001947"/>
    </source>
</evidence>
<organism evidence="11 12">
    <name type="scientific">Marinicauda pacifica</name>
    <dbReference type="NCBI Taxonomy" id="1133559"/>
    <lineage>
        <taxon>Bacteria</taxon>
        <taxon>Pseudomonadati</taxon>
        <taxon>Pseudomonadota</taxon>
        <taxon>Alphaproteobacteria</taxon>
        <taxon>Maricaulales</taxon>
        <taxon>Maricaulaceae</taxon>
        <taxon>Marinicauda</taxon>
    </lineage>
</organism>
<dbReference type="InterPro" id="IPR011055">
    <property type="entry name" value="Dup_hybrid_motif"/>
</dbReference>
<dbReference type="GO" id="GO:0046872">
    <property type="term" value="F:metal ion binding"/>
    <property type="evidence" value="ECO:0007669"/>
    <property type="project" value="UniProtKB-KW"/>
</dbReference>
<evidence type="ECO:0000259" key="10">
    <source>
        <dbReference type="Pfam" id="PF19425"/>
    </source>
</evidence>
<evidence type="ECO:0000256" key="2">
    <source>
        <dbReference type="ARBA" id="ARBA00004196"/>
    </source>
</evidence>
<dbReference type="PANTHER" id="PTHR21666:SF288">
    <property type="entry name" value="CELL DIVISION PROTEIN YTFB"/>
    <property type="match status" value="1"/>
</dbReference>
<dbReference type="InterPro" id="IPR045834">
    <property type="entry name" value="Csd3_N2"/>
</dbReference>
<evidence type="ECO:0000313" key="12">
    <source>
        <dbReference type="Proteomes" id="UP000305451"/>
    </source>
</evidence>